<dbReference type="EMBL" id="AZRA01000143">
    <property type="protein sequence ID" value="KDB50414.1"/>
    <property type="molecule type" value="Genomic_DNA"/>
</dbReference>
<dbReference type="PATRIC" id="fig|1286631.3.peg.3879"/>
<feature type="region of interest" description="Disordered" evidence="1">
    <location>
        <begin position="88"/>
        <end position="107"/>
    </location>
</feature>
<feature type="region of interest" description="Disordered" evidence="1">
    <location>
        <begin position="743"/>
        <end position="764"/>
    </location>
</feature>
<reference evidence="2 3" key="1">
    <citation type="journal article" date="2014" name="FEMS Microbiol. Ecol.">
        <title>Sphaerotilus natans encrusted with nanoball-shaped Fe(III) oxide minerals formed by nitrate-reducing mixotrophic Fe(II) oxidation.</title>
        <authorList>
            <person name="Park S."/>
            <person name="Kim D.H."/>
            <person name="Lee J.H."/>
            <person name="Hur H.G."/>
        </authorList>
    </citation>
    <scope>NUCLEOTIDE SEQUENCE [LARGE SCALE GENOMIC DNA]</scope>
    <source>
        <strain evidence="2 3">DSM 6575</strain>
    </source>
</reference>
<feature type="compositionally biased region" description="Basic and acidic residues" evidence="1">
    <location>
        <begin position="904"/>
        <end position="922"/>
    </location>
</feature>
<gene>
    <name evidence="2" type="ORF">X805_39880</name>
</gene>
<evidence type="ECO:0000313" key="3">
    <source>
        <dbReference type="Proteomes" id="UP000026714"/>
    </source>
</evidence>
<comment type="caution">
    <text evidence="2">The sequence shown here is derived from an EMBL/GenBank/DDBJ whole genome shotgun (WGS) entry which is preliminary data.</text>
</comment>
<proteinExistence type="predicted"/>
<name>A0A059KGR8_9BURK</name>
<accession>A0A059KGR8</accession>
<feature type="region of interest" description="Disordered" evidence="1">
    <location>
        <begin position="1"/>
        <end position="22"/>
    </location>
</feature>
<protein>
    <submittedName>
        <fullName evidence="2">Uncharacterized protein</fullName>
    </submittedName>
</protein>
<feature type="region of interest" description="Disordered" evidence="1">
    <location>
        <begin position="814"/>
        <end position="849"/>
    </location>
</feature>
<evidence type="ECO:0000313" key="2">
    <source>
        <dbReference type="EMBL" id="KDB50414.1"/>
    </source>
</evidence>
<feature type="region of interest" description="Disordered" evidence="1">
    <location>
        <begin position="38"/>
        <end position="59"/>
    </location>
</feature>
<feature type="compositionally biased region" description="Basic and acidic residues" evidence="1">
    <location>
        <begin position="353"/>
        <end position="369"/>
    </location>
</feature>
<dbReference type="Proteomes" id="UP000026714">
    <property type="component" value="Unassembled WGS sequence"/>
</dbReference>
<feature type="region of interest" description="Disordered" evidence="1">
    <location>
        <begin position="904"/>
        <end position="945"/>
    </location>
</feature>
<feature type="compositionally biased region" description="Basic and acidic residues" evidence="1">
    <location>
        <begin position="751"/>
        <end position="764"/>
    </location>
</feature>
<sequence>MAGADDDAGATELGAVDVRERQRRVDRHRRGVLDMAGATSAGAEHRSLGHGVGDRQIGPQHRIGRFGGREGPGVGGVRHDRPAEVGRAIHPGLDRSGQAGNVDPAGQAGIDGDAAGLGIAAVGLEAVDQRSVGGAFAPVDPHPVEHHGVGGIAFGHVQRQRRRGDGGADGNLARTGADDLVEADQRGLARRTVVGAHGGGGAERAAGRAVVDVGVLRAGIAGAAVTEAQRADLHDDAAGGGQRATGAAAAEIADREADRRAALIGRRRRKAQPVERGVDRGCAAAEGHRGVGAAIAGREAQAGRARQRQQTVAIAGQRELQQRRIDIGHLRRTARGGVEHQRGVDQGRLTARQGERRRVVDRGDRHRDAAGAGQRTAAALRAGVAVGQRPGQRHAGRRRVGAVPVDDVAREPVDAVLRGLRAEADLHLAAGEGVGADLHAVDEDRRTADGHHQPVEGELVLGLRAALTRQRQRCTGVAAGLGQIGIVQAHVGIEHDRGAALGPGHRAAQRRRRAADARIERAVGQQPQQQRITLRTIGRPARNHQPAVRAQRQRTGAGTRANRLLDDAALAEAGVERAVGQMAHQRDPARAVVAGQHDAAAGIAHHRLHEVRAAQIGRHPAVAGKAGVDAAVGQVAQQREVNVAARLGRIAAGEDAAVVLHHQRADHVEAASDIGAHDAAAAEAGIQRAVVVPAHQGMIVAGRAAEQDAAIGLDRQRADQVGGAAGIDPGIAVAAAEGGVEHAVGRHPRDRGRAAERAAQHDASLRVDRHRAGLAELADIAPQRSAVTGETGVEAAVGQVALHQRVLHAANRGLPGQNNRAVSLHRHRPDLGGGGAEARGRDRDPATAAKGGVERAVGPVAHQQHVLAAAGAGLVARHENAAVILDLHRADPVVAAADRGDELAAGSDEARRGVGACGDRDRHGRLRGAAARHPGRRRGDRRAGH</sequence>
<feature type="compositionally biased region" description="Basic residues" evidence="1">
    <location>
        <begin position="933"/>
        <end position="945"/>
    </location>
</feature>
<feature type="region of interest" description="Disordered" evidence="1">
    <location>
        <begin position="335"/>
        <end position="377"/>
    </location>
</feature>
<organism evidence="2 3">
    <name type="scientific">Sphaerotilus natans subsp. natans DSM 6575</name>
    <dbReference type="NCBI Taxonomy" id="1286631"/>
    <lineage>
        <taxon>Bacteria</taxon>
        <taxon>Pseudomonadati</taxon>
        <taxon>Pseudomonadota</taxon>
        <taxon>Betaproteobacteria</taxon>
        <taxon>Burkholderiales</taxon>
        <taxon>Sphaerotilaceae</taxon>
        <taxon>Sphaerotilus</taxon>
    </lineage>
</organism>
<keyword evidence="3" id="KW-1185">Reference proteome</keyword>
<dbReference type="AlphaFoldDB" id="A0A059KGR8"/>
<evidence type="ECO:0000256" key="1">
    <source>
        <dbReference type="SAM" id="MobiDB-lite"/>
    </source>
</evidence>